<accession>A0A644YZX8</accession>
<keyword evidence="1" id="KW-0812">Transmembrane</keyword>
<dbReference type="Pfam" id="PF10031">
    <property type="entry name" value="DUF2273"/>
    <property type="match status" value="1"/>
</dbReference>
<dbReference type="EMBL" id="VSSQ01006092">
    <property type="protein sequence ID" value="MPM31504.1"/>
    <property type="molecule type" value="Genomic_DNA"/>
</dbReference>
<gene>
    <name evidence="2" type="ORF">SDC9_78059</name>
</gene>
<evidence type="ECO:0008006" key="3">
    <source>
        <dbReference type="Google" id="ProtNLM"/>
    </source>
</evidence>
<protein>
    <recommendedName>
        <fullName evidence="3">Small integral membrane protein DUF2273</fullName>
    </recommendedName>
</protein>
<evidence type="ECO:0000313" key="2">
    <source>
        <dbReference type="EMBL" id="MPM31504.1"/>
    </source>
</evidence>
<proteinExistence type="predicted"/>
<name>A0A644YZX8_9ZZZZ</name>
<comment type="caution">
    <text evidence="2">The sequence shown here is derived from an EMBL/GenBank/DDBJ whole genome shotgun (WGS) entry which is preliminary data.</text>
</comment>
<organism evidence="2">
    <name type="scientific">bioreactor metagenome</name>
    <dbReference type="NCBI Taxonomy" id="1076179"/>
    <lineage>
        <taxon>unclassified sequences</taxon>
        <taxon>metagenomes</taxon>
        <taxon>ecological metagenomes</taxon>
    </lineage>
</organism>
<feature type="transmembrane region" description="Helical" evidence="1">
    <location>
        <begin position="12"/>
        <end position="32"/>
    </location>
</feature>
<keyword evidence="1" id="KW-0472">Membrane</keyword>
<evidence type="ECO:0000256" key="1">
    <source>
        <dbReference type="SAM" id="Phobius"/>
    </source>
</evidence>
<sequence length="77" mass="8849">MNGSFLEFIKEHKFTIILVLIGLILSILFFTIGFWKTILLMLILALCFFVGFLLDKGGLEGLKDFFNKLFTKNNKTV</sequence>
<dbReference type="AlphaFoldDB" id="A0A644YZX8"/>
<feature type="transmembrane region" description="Helical" evidence="1">
    <location>
        <begin position="38"/>
        <end position="54"/>
    </location>
</feature>
<dbReference type="InterPro" id="IPR018730">
    <property type="entry name" value="DUF2273"/>
</dbReference>
<reference evidence="2" key="1">
    <citation type="submission" date="2019-08" db="EMBL/GenBank/DDBJ databases">
        <authorList>
            <person name="Kucharzyk K."/>
            <person name="Murdoch R.W."/>
            <person name="Higgins S."/>
            <person name="Loffler F."/>
        </authorList>
    </citation>
    <scope>NUCLEOTIDE SEQUENCE</scope>
</reference>
<keyword evidence="1" id="KW-1133">Transmembrane helix</keyword>